<keyword evidence="1" id="KW-0175">Coiled coil</keyword>
<proteinExistence type="predicted"/>
<feature type="coiled-coil region" evidence="1">
    <location>
        <begin position="170"/>
        <end position="246"/>
    </location>
</feature>
<evidence type="ECO:0000256" key="1">
    <source>
        <dbReference type="SAM" id="Coils"/>
    </source>
</evidence>
<reference evidence="3 4" key="1">
    <citation type="journal article" date="2019" name="Nat. Ecol. Evol.">
        <title>Megaphylogeny resolves global patterns of mushroom evolution.</title>
        <authorList>
            <person name="Varga T."/>
            <person name="Krizsan K."/>
            <person name="Foldi C."/>
            <person name="Dima B."/>
            <person name="Sanchez-Garcia M."/>
            <person name="Sanchez-Ramirez S."/>
            <person name="Szollosi G.J."/>
            <person name="Szarkandi J.G."/>
            <person name="Papp V."/>
            <person name="Albert L."/>
            <person name="Andreopoulos W."/>
            <person name="Angelini C."/>
            <person name="Antonin V."/>
            <person name="Barry K.W."/>
            <person name="Bougher N.L."/>
            <person name="Buchanan P."/>
            <person name="Buyck B."/>
            <person name="Bense V."/>
            <person name="Catcheside P."/>
            <person name="Chovatia M."/>
            <person name="Cooper J."/>
            <person name="Damon W."/>
            <person name="Desjardin D."/>
            <person name="Finy P."/>
            <person name="Geml J."/>
            <person name="Haridas S."/>
            <person name="Hughes K."/>
            <person name="Justo A."/>
            <person name="Karasinski D."/>
            <person name="Kautmanova I."/>
            <person name="Kiss B."/>
            <person name="Kocsube S."/>
            <person name="Kotiranta H."/>
            <person name="LaButti K.M."/>
            <person name="Lechner B.E."/>
            <person name="Liimatainen K."/>
            <person name="Lipzen A."/>
            <person name="Lukacs Z."/>
            <person name="Mihaltcheva S."/>
            <person name="Morgado L.N."/>
            <person name="Niskanen T."/>
            <person name="Noordeloos M.E."/>
            <person name="Ohm R.A."/>
            <person name="Ortiz-Santana B."/>
            <person name="Ovrebo C."/>
            <person name="Racz N."/>
            <person name="Riley R."/>
            <person name="Savchenko A."/>
            <person name="Shiryaev A."/>
            <person name="Soop K."/>
            <person name="Spirin V."/>
            <person name="Szebenyi C."/>
            <person name="Tomsovsky M."/>
            <person name="Tulloss R.E."/>
            <person name="Uehling J."/>
            <person name="Grigoriev I.V."/>
            <person name="Vagvolgyi C."/>
            <person name="Papp T."/>
            <person name="Martin F.M."/>
            <person name="Miettinen O."/>
            <person name="Hibbett D.S."/>
            <person name="Nagy L.G."/>
        </authorList>
    </citation>
    <scope>NUCLEOTIDE SEQUENCE [LARGE SCALE GENOMIC DNA]</scope>
    <source>
        <strain evidence="3 4">FP101781</strain>
    </source>
</reference>
<comment type="caution">
    <text evidence="3">The sequence shown here is derived from an EMBL/GenBank/DDBJ whole genome shotgun (WGS) entry which is preliminary data.</text>
</comment>
<keyword evidence="4" id="KW-1185">Reference proteome</keyword>
<protein>
    <submittedName>
        <fullName evidence="3">Uncharacterized protein</fullName>
    </submittedName>
</protein>
<feature type="compositionally biased region" description="Low complexity" evidence="2">
    <location>
        <begin position="25"/>
        <end position="45"/>
    </location>
</feature>
<evidence type="ECO:0000256" key="2">
    <source>
        <dbReference type="SAM" id="MobiDB-lite"/>
    </source>
</evidence>
<evidence type="ECO:0000313" key="3">
    <source>
        <dbReference type="EMBL" id="TEB21298.1"/>
    </source>
</evidence>
<dbReference type="Proteomes" id="UP000298030">
    <property type="component" value="Unassembled WGS sequence"/>
</dbReference>
<organism evidence="3 4">
    <name type="scientific">Coprinellus micaceus</name>
    <name type="common">Glistening ink-cap mushroom</name>
    <name type="synonym">Coprinus micaceus</name>
    <dbReference type="NCBI Taxonomy" id="71717"/>
    <lineage>
        <taxon>Eukaryota</taxon>
        <taxon>Fungi</taxon>
        <taxon>Dikarya</taxon>
        <taxon>Basidiomycota</taxon>
        <taxon>Agaricomycotina</taxon>
        <taxon>Agaricomycetes</taxon>
        <taxon>Agaricomycetidae</taxon>
        <taxon>Agaricales</taxon>
        <taxon>Agaricineae</taxon>
        <taxon>Psathyrellaceae</taxon>
        <taxon>Coprinellus</taxon>
    </lineage>
</organism>
<sequence length="297" mass="33480">MPKVTSQRISYHLSLPSPTGLPPNSTFYRRSSPSTPSRPSLHTPRGLLHDFGRAPTPIIKQEYEDATLPIPAFRAVGKSELILGDSNGGMANQTQYTPQRLVKADPFDESADAEGSNVIAPQQGHAPIAPGLAQNAEPVRAQGATLRFTIPTRPRVNFRRTRALSFKAEATTARRRLRHAQTELDELRVRIEKLEHSERRLKSRVVKEKELVKDTLVEVEESRAELLRAEERIIEMEADMTTLRRDFNHYRGWWLTENLSLKTVLKEIPKRKWDTGLQAIASSSYGRFMSYSGAGSN</sequence>
<feature type="region of interest" description="Disordered" evidence="2">
    <location>
        <begin position="1"/>
        <end position="48"/>
    </location>
</feature>
<gene>
    <name evidence="3" type="ORF">FA13DRAFT_1717046</name>
</gene>
<name>A0A4Y7SHZ2_COPMI</name>
<evidence type="ECO:0000313" key="4">
    <source>
        <dbReference type="Proteomes" id="UP000298030"/>
    </source>
</evidence>
<dbReference type="EMBL" id="QPFP01000115">
    <property type="protein sequence ID" value="TEB21298.1"/>
    <property type="molecule type" value="Genomic_DNA"/>
</dbReference>
<accession>A0A4Y7SHZ2</accession>
<dbReference type="AlphaFoldDB" id="A0A4Y7SHZ2"/>